<feature type="signal peptide" evidence="8">
    <location>
        <begin position="1"/>
        <end position="26"/>
    </location>
</feature>
<gene>
    <name evidence="10" type="ORF">ACFOW3_11565</name>
</gene>
<evidence type="ECO:0000313" key="10">
    <source>
        <dbReference type="EMBL" id="MFC3935261.1"/>
    </source>
</evidence>
<evidence type="ECO:0000256" key="7">
    <source>
        <dbReference type="SAM" id="MobiDB-lite"/>
    </source>
</evidence>
<dbReference type="PANTHER" id="PTHR45586:SF1">
    <property type="entry name" value="LIPOPOLYSACCHARIDE ASSEMBLY PROTEIN B"/>
    <property type="match status" value="1"/>
</dbReference>
<evidence type="ECO:0000256" key="8">
    <source>
        <dbReference type="SAM" id="SignalP"/>
    </source>
</evidence>
<dbReference type="PROSITE" id="PS50005">
    <property type="entry name" value="TPR"/>
    <property type="match status" value="2"/>
</dbReference>
<comment type="caution">
    <text evidence="10">The sequence shown here is derived from an EMBL/GenBank/DDBJ whole genome shotgun (WGS) entry which is preliminary data.</text>
</comment>
<protein>
    <submittedName>
        <fullName evidence="10">Cellulose synthase subunit BcsC-related outer membrane protein</fullName>
    </submittedName>
</protein>
<dbReference type="RefSeq" id="WP_238385679.1">
    <property type="nucleotide sequence ID" value="NZ_JAMXAX010000017.1"/>
</dbReference>
<dbReference type="Proteomes" id="UP001595693">
    <property type="component" value="Unassembled WGS sequence"/>
</dbReference>
<dbReference type="Pfam" id="PF05420">
    <property type="entry name" value="BCSC_C"/>
    <property type="match status" value="1"/>
</dbReference>
<comment type="pathway">
    <text evidence="1">Glycan metabolism; bacterial cellulose biosynthesis.</text>
</comment>
<evidence type="ECO:0000313" key="11">
    <source>
        <dbReference type="Proteomes" id="UP001595693"/>
    </source>
</evidence>
<feature type="repeat" description="TPR" evidence="6">
    <location>
        <begin position="31"/>
        <end position="64"/>
    </location>
</feature>
<dbReference type="InterPro" id="IPR011990">
    <property type="entry name" value="TPR-like_helical_dom_sf"/>
</dbReference>
<accession>A0ABV8D9S8</accession>
<keyword evidence="5" id="KW-0135">Cellulose biosynthesis</keyword>
<dbReference type="Pfam" id="PF14559">
    <property type="entry name" value="TPR_19"/>
    <property type="match status" value="5"/>
</dbReference>
<dbReference type="InterPro" id="IPR019734">
    <property type="entry name" value="TPR_rpt"/>
</dbReference>
<reference evidence="11" key="1">
    <citation type="journal article" date="2019" name="Int. J. Syst. Evol. Microbiol.">
        <title>The Global Catalogue of Microorganisms (GCM) 10K type strain sequencing project: providing services to taxonomists for standard genome sequencing and annotation.</title>
        <authorList>
            <consortium name="The Broad Institute Genomics Platform"/>
            <consortium name="The Broad Institute Genome Sequencing Center for Infectious Disease"/>
            <person name="Wu L."/>
            <person name="Ma J."/>
        </authorList>
    </citation>
    <scope>NUCLEOTIDE SEQUENCE [LARGE SCALE GENOMIC DNA]</scope>
    <source>
        <strain evidence="11">CCUG 2113</strain>
    </source>
</reference>
<organism evidence="10 11">
    <name type="scientific">Acidovorax facilis</name>
    <dbReference type="NCBI Taxonomy" id="12917"/>
    <lineage>
        <taxon>Bacteria</taxon>
        <taxon>Pseudomonadati</taxon>
        <taxon>Pseudomonadota</taxon>
        <taxon>Betaproteobacteria</taxon>
        <taxon>Burkholderiales</taxon>
        <taxon>Comamonadaceae</taxon>
        <taxon>Acidovorax</taxon>
    </lineage>
</organism>
<evidence type="ECO:0000256" key="4">
    <source>
        <dbReference type="ARBA" id="ARBA00022803"/>
    </source>
</evidence>
<evidence type="ECO:0000256" key="1">
    <source>
        <dbReference type="ARBA" id="ARBA00005186"/>
    </source>
</evidence>
<feature type="domain" description="Cellulose synthase operon C C-terminal" evidence="9">
    <location>
        <begin position="1074"/>
        <end position="1420"/>
    </location>
</feature>
<dbReference type="Gene3D" id="1.25.40.10">
    <property type="entry name" value="Tetratricopeptide repeat domain"/>
    <property type="match status" value="5"/>
</dbReference>
<dbReference type="SMART" id="SM00028">
    <property type="entry name" value="TPR"/>
    <property type="match status" value="10"/>
</dbReference>
<dbReference type="InterPro" id="IPR008410">
    <property type="entry name" value="BCSC_C"/>
</dbReference>
<sequence length="1439" mass="152413">MSSKRRRHQTLAMGLLASLMAPVAWAQTGAEQTLLDQGQYWQERGDTERAGEAWQKLLRINPQNAQALYGMALVELNARRPEGAQRYLNQLQAAHPRSPLVSRLQESIRTGRSAPQIETARQQARSGQASQALSTYQAALGDRAPTGPLALEYYQTLGATAGGWDEARRGLNRLAQESPEDPQIALALAQHLTYRESTRREGIAQLARLAGRPDVGKAATESWRKALAWTGNRSADIPLYQEFLRANPGDTAVQTRLVQAQNLQKQSQAASVRTADPLRQRTTAGFQALDDGELDAAEAAFLNVLESRPTDGDALGGLGILRLRQERFADARGLLERASRAGSASRWKQALDSATYWSLVEQATSERERGETAAARRSLEQAVRLNPAEVTAETDLADLLVEDGQYDAAEAAYRRVLARQADNPDAVRGLVGVLAQNNKAAEALALVEKLSPSQQEKVGALGRLRAAQALGQARAATERGDTAAARAALEDALLNDPASPWVRLDLARLYLRMGAVAEARGVMDGLLLSNPNMPEALYASALLASEAGDWPSALALLDRVPEKHRTRDIAALQKRVWVHVQASAASALAAEGRQTEALATLAQAESFATQDPELLGAMALAYADAGDPQRALGMVRQVLARTPRPDVGLRLQYAATLLKTQQDVELAGILRQLQTAPMNDRERKSFSDIRRAYIVRQADGLREAGDLVAAYDTLVPLLAEQPDEPLAMAALARMYAANNDYAQAQALYARLLEKSPNDVPLILQTAAMATGAKDYGYAESLLSVALARAPRDPEVLTAAGRLYRAQGKNSKATEFFTAAVAAENAQRDAVLAASGVAAGPARSGNPFAQRAALQQRAGGGLSVPGAAAVARSPVGYTPQQYAPQPVARSNNAPAGLYIPDPAGASRFGTAPQAYAQAAPMTPASYYPEASSPVAAADTAASTSAARRNAAALPSSTPRSVGATAAAPAMAPVYVPPAQPMQPMGAPAPAAAGYYTPAQAYGGGYAGGAQSLPAQRAMPAPAAPSAWSTAGLGNVPDPTRPRTARDELREVQQSQISSFSVGAVARARQGEAGMSQLSEIEAPVQLKMSVGDGHLLLGVTPTGASAGSPGSPYGTISRFGGGPVTALAMPERGAGSQSDSGVGLSVGYESGGFRADIGSTPLGFGQSDVTAGARYRTALTDDLTVAVDLSRRPVTDSLLSFAGVRDARTGDRWGGVSASGGRVDLTWDDGELGIYGYGSLHGLTGTRVRSNARAELGGGMYWHVHRTSNADLTAGLSFTGLSYQRNLRYFTVGHGGYFSPQQFVSFGIPVEWAQRNGRLSYQLKGSVGVQYFKEDAAPYFPNSPSRQVSAVQAAADALAFGETGATAIYPGQSRTGLGYNLGAAMEYQMHPQVFVGGHLSLNNARNYREFAGGLYVRYAFQPYNGLQAFPVNPLRSPYSY</sequence>
<feature type="region of interest" description="Disordered" evidence="7">
    <location>
        <begin position="1021"/>
        <end position="1041"/>
    </location>
</feature>
<keyword evidence="2 8" id="KW-0732">Signal</keyword>
<feature type="repeat" description="TPR" evidence="6">
    <location>
        <begin position="725"/>
        <end position="758"/>
    </location>
</feature>
<evidence type="ECO:0000256" key="3">
    <source>
        <dbReference type="ARBA" id="ARBA00022737"/>
    </source>
</evidence>
<evidence type="ECO:0000256" key="6">
    <source>
        <dbReference type="PROSITE-ProRule" id="PRU00339"/>
    </source>
</evidence>
<keyword evidence="4 6" id="KW-0802">TPR repeat</keyword>
<proteinExistence type="predicted"/>
<evidence type="ECO:0000259" key="9">
    <source>
        <dbReference type="Pfam" id="PF05420"/>
    </source>
</evidence>
<keyword evidence="3" id="KW-0677">Repeat</keyword>
<dbReference type="InterPro" id="IPR051012">
    <property type="entry name" value="CellSynth/LPSAsmb/PSIAsmb"/>
</dbReference>
<name>A0ABV8D9S8_9BURK</name>
<dbReference type="PANTHER" id="PTHR45586">
    <property type="entry name" value="TPR REPEAT-CONTAINING PROTEIN PA4667"/>
    <property type="match status" value="1"/>
</dbReference>
<keyword evidence="11" id="KW-1185">Reference proteome</keyword>
<evidence type="ECO:0000256" key="5">
    <source>
        <dbReference type="ARBA" id="ARBA00022916"/>
    </source>
</evidence>
<dbReference type="PRINTS" id="PR01441">
    <property type="entry name" value="CELLSNTHASEC"/>
</dbReference>
<feature type="chain" id="PRO_5046988779" evidence="8">
    <location>
        <begin position="27"/>
        <end position="1439"/>
    </location>
</feature>
<evidence type="ECO:0000256" key="2">
    <source>
        <dbReference type="ARBA" id="ARBA00022729"/>
    </source>
</evidence>
<dbReference type="SUPFAM" id="SSF48452">
    <property type="entry name" value="TPR-like"/>
    <property type="match status" value="4"/>
</dbReference>
<dbReference type="EMBL" id="JBHSAJ010000029">
    <property type="protein sequence ID" value="MFC3935261.1"/>
    <property type="molecule type" value="Genomic_DNA"/>
</dbReference>
<dbReference type="InterPro" id="IPR003921">
    <property type="entry name" value="Cell_synth_C"/>
</dbReference>